<organism evidence="4 5">
    <name type="scientific">Pseudomonas fluorescens</name>
    <dbReference type="NCBI Taxonomy" id="294"/>
    <lineage>
        <taxon>Bacteria</taxon>
        <taxon>Pseudomonadati</taxon>
        <taxon>Pseudomonadota</taxon>
        <taxon>Gammaproteobacteria</taxon>
        <taxon>Pseudomonadales</taxon>
        <taxon>Pseudomonadaceae</taxon>
        <taxon>Pseudomonas</taxon>
    </lineage>
</organism>
<dbReference type="PANTHER" id="PTHR45856:SF24">
    <property type="entry name" value="FUNGAL LIPASE-LIKE DOMAIN-CONTAINING PROTEIN"/>
    <property type="match status" value="1"/>
</dbReference>
<keyword evidence="2" id="KW-0812">Transmembrane</keyword>
<evidence type="ECO:0000313" key="5">
    <source>
        <dbReference type="Proteomes" id="UP000254535"/>
    </source>
</evidence>
<dbReference type="AlphaFoldDB" id="A0A345UX63"/>
<dbReference type="GO" id="GO:0006629">
    <property type="term" value="P:lipid metabolic process"/>
    <property type="evidence" value="ECO:0007669"/>
    <property type="project" value="InterPro"/>
</dbReference>
<proteinExistence type="predicted"/>
<sequence length="742" mass="82632">MTEPYLCDKRVCPARGSWISFRFVDEFGDGKPYAGLAYELTDSEGEKTEGNLDSDGYAKVSDNYKGPVTLSLAKPYAGGDKWYEDLADRKNYRLPLTDFQVAAEQTLHRPIGSAAKSGAYRASSEKAEFYNVEVRQFVKYSRHLPTAAKLSKPVPYGWTKLACDFGKNKVPDYGTALLPDKHYVLEVRALRAYRPLISLSPKFSAINLYHMSLFATLSYAPFGQFPLDPNAPKDPKDEKSREPGGEISFPVIGSIGHVLQTCLACHEEPMRYADSKTPNYPIVEDVPYSKRLEIVPYDPKTYSAPDEQETPSQVHFFSDERQGMTDWKNTDTQAFATHDDRMILIAVRGTAEKWDAWRDGDAMQVPVEDGAGKAHQGFHEGYVAVKKFAIKYLDRFRTGNQRIMVCGHSLGGAIALLLAAWIRNNYDENVILYTFGAPRAGDATFVESAKGLIHHRIVNNNDPVPSVPASWMDTKKAVWITGVAATVTGGVAPVVGGLVFGAGLSRFGGEPYRHQGEQRYFMPLRLPGNLVSSILWTPGCEGYEESAMTQLCYANLKNNDTPDRKSLAVQALNAGDHTMLSGYIPACWATLRRWQDTQTSGGNILTAREAVNLRTQLENYRSALEQWQQAQRVEFPGRTIESRPQDRATASHRRSTMSDLQSRQKEIDLAIRHNENEMVEISESLARIGSLESTPLNIADVYGDRADLPELKKHVERWAAHKENQAVVRVAQIPQGATSSTA</sequence>
<evidence type="ECO:0000313" key="4">
    <source>
        <dbReference type="EMBL" id="AXJ05065.1"/>
    </source>
</evidence>
<dbReference type="EMBL" id="CP022313">
    <property type="protein sequence ID" value="AXJ05065.1"/>
    <property type="molecule type" value="Genomic_DNA"/>
</dbReference>
<dbReference type="InterPro" id="IPR029058">
    <property type="entry name" value="AB_hydrolase_fold"/>
</dbReference>
<dbReference type="PANTHER" id="PTHR45856">
    <property type="entry name" value="ALPHA/BETA-HYDROLASES SUPERFAMILY PROTEIN"/>
    <property type="match status" value="1"/>
</dbReference>
<reference evidence="4 5" key="1">
    <citation type="submission" date="2017-07" db="EMBL/GenBank/DDBJ databases">
        <title>Genome sequence of Pseudomonas NEP1.</title>
        <authorList>
            <person name="Nascimento F.X."/>
        </authorList>
    </citation>
    <scope>NUCLEOTIDE SEQUENCE [LARGE SCALE GENOMIC DNA]</scope>
    <source>
        <strain evidence="4 5">NEP1</strain>
    </source>
</reference>
<dbReference type="Gene3D" id="3.40.50.1820">
    <property type="entry name" value="alpha/beta hydrolase"/>
    <property type="match status" value="1"/>
</dbReference>
<dbReference type="InterPro" id="IPR051218">
    <property type="entry name" value="Sec_MonoDiacylglyc_Lipase"/>
</dbReference>
<keyword evidence="2" id="KW-0472">Membrane</keyword>
<evidence type="ECO:0000256" key="2">
    <source>
        <dbReference type="SAM" id="Phobius"/>
    </source>
</evidence>
<feature type="transmembrane region" description="Helical" evidence="2">
    <location>
        <begin position="403"/>
        <end position="422"/>
    </location>
</feature>
<dbReference type="RefSeq" id="WP_115077884.1">
    <property type="nucleotide sequence ID" value="NZ_CP022313.1"/>
</dbReference>
<feature type="region of interest" description="Disordered" evidence="1">
    <location>
        <begin position="638"/>
        <end position="663"/>
    </location>
</feature>
<keyword evidence="2" id="KW-1133">Transmembrane helix</keyword>
<dbReference type="Pfam" id="PF01764">
    <property type="entry name" value="Lipase_3"/>
    <property type="match status" value="1"/>
</dbReference>
<dbReference type="Proteomes" id="UP000254535">
    <property type="component" value="Chromosome"/>
</dbReference>
<name>A0A345UX63_PSEFL</name>
<protein>
    <submittedName>
        <fullName evidence="4">Lipase</fullName>
    </submittedName>
</protein>
<dbReference type="InterPro" id="IPR002921">
    <property type="entry name" value="Fungal_lipase-type"/>
</dbReference>
<accession>A0A345UX63</accession>
<feature type="transmembrane region" description="Helical" evidence="2">
    <location>
        <begin position="477"/>
        <end position="504"/>
    </location>
</feature>
<feature type="domain" description="Fungal lipase-type" evidence="3">
    <location>
        <begin position="345"/>
        <end position="469"/>
    </location>
</feature>
<evidence type="ECO:0000259" key="3">
    <source>
        <dbReference type="Pfam" id="PF01764"/>
    </source>
</evidence>
<gene>
    <name evidence="4" type="ORF">CFN16_13345</name>
</gene>
<evidence type="ECO:0000256" key="1">
    <source>
        <dbReference type="SAM" id="MobiDB-lite"/>
    </source>
</evidence>
<dbReference type="SUPFAM" id="SSF53474">
    <property type="entry name" value="alpha/beta-Hydrolases"/>
    <property type="match status" value="1"/>
</dbReference>
<dbReference type="CDD" id="cd00519">
    <property type="entry name" value="Lipase_3"/>
    <property type="match status" value="1"/>
</dbReference>